<sequence>CALVADAVIGNVQEKALKEYKPSNSEMV</sequence>
<dbReference type="Proteomes" id="UP000663874">
    <property type="component" value="Unassembled WGS sequence"/>
</dbReference>
<evidence type="ECO:0000313" key="1">
    <source>
        <dbReference type="EMBL" id="CAF4260532.1"/>
    </source>
</evidence>
<name>A0A820FEQ9_9BILA</name>
<feature type="non-terminal residue" evidence="1">
    <location>
        <position position="1"/>
    </location>
</feature>
<dbReference type="EMBL" id="CAJOBE010024035">
    <property type="protein sequence ID" value="CAF4260532.1"/>
    <property type="molecule type" value="Genomic_DNA"/>
</dbReference>
<gene>
    <name evidence="1" type="ORF">FNK824_LOCUS39049</name>
</gene>
<protein>
    <submittedName>
        <fullName evidence="1">Uncharacterized protein</fullName>
    </submittedName>
</protein>
<comment type="caution">
    <text evidence="1">The sequence shown here is derived from an EMBL/GenBank/DDBJ whole genome shotgun (WGS) entry which is preliminary data.</text>
</comment>
<reference evidence="1" key="1">
    <citation type="submission" date="2021-02" db="EMBL/GenBank/DDBJ databases">
        <authorList>
            <person name="Nowell W R."/>
        </authorList>
    </citation>
    <scope>NUCLEOTIDE SEQUENCE</scope>
</reference>
<evidence type="ECO:0000313" key="2">
    <source>
        <dbReference type="Proteomes" id="UP000663874"/>
    </source>
</evidence>
<organism evidence="1 2">
    <name type="scientific">Rotaria sordida</name>
    <dbReference type="NCBI Taxonomy" id="392033"/>
    <lineage>
        <taxon>Eukaryota</taxon>
        <taxon>Metazoa</taxon>
        <taxon>Spiralia</taxon>
        <taxon>Gnathifera</taxon>
        <taxon>Rotifera</taxon>
        <taxon>Eurotatoria</taxon>
        <taxon>Bdelloidea</taxon>
        <taxon>Philodinida</taxon>
        <taxon>Philodinidae</taxon>
        <taxon>Rotaria</taxon>
    </lineage>
</organism>
<dbReference type="AlphaFoldDB" id="A0A820FEQ9"/>
<proteinExistence type="predicted"/>
<accession>A0A820FEQ9</accession>